<accession>A0A392VPV3</accession>
<feature type="non-terminal residue" evidence="1">
    <location>
        <position position="53"/>
    </location>
</feature>
<dbReference type="EMBL" id="LXQA011207888">
    <property type="protein sequence ID" value="MCI89011.1"/>
    <property type="molecule type" value="Genomic_DNA"/>
</dbReference>
<name>A0A392VPV3_9FABA</name>
<comment type="caution">
    <text evidence="1">The sequence shown here is derived from an EMBL/GenBank/DDBJ whole genome shotgun (WGS) entry which is preliminary data.</text>
</comment>
<evidence type="ECO:0000313" key="1">
    <source>
        <dbReference type="EMBL" id="MCI89011.1"/>
    </source>
</evidence>
<proteinExistence type="predicted"/>
<reference evidence="1 2" key="1">
    <citation type="journal article" date="2018" name="Front. Plant Sci.">
        <title>Red Clover (Trifolium pratense) and Zigzag Clover (T. medium) - A Picture of Genomic Similarities and Differences.</title>
        <authorList>
            <person name="Dluhosova J."/>
            <person name="Istvanek J."/>
            <person name="Nedelnik J."/>
            <person name="Repkova J."/>
        </authorList>
    </citation>
    <scope>NUCLEOTIDE SEQUENCE [LARGE SCALE GENOMIC DNA]</scope>
    <source>
        <strain evidence="2">cv. 10/8</strain>
        <tissue evidence="1">Leaf</tissue>
    </source>
</reference>
<keyword evidence="2" id="KW-1185">Reference proteome</keyword>
<dbReference type="Proteomes" id="UP000265520">
    <property type="component" value="Unassembled WGS sequence"/>
</dbReference>
<dbReference type="AlphaFoldDB" id="A0A392VPV3"/>
<evidence type="ECO:0000313" key="2">
    <source>
        <dbReference type="Proteomes" id="UP000265520"/>
    </source>
</evidence>
<sequence length="53" mass="5933">MSNEKGVSLVVECGVVRYDQRTLWSSSVHFPFTSPNLLFRPRSITLFTASACP</sequence>
<protein>
    <submittedName>
        <fullName evidence="1">Uncharacterized protein</fullName>
    </submittedName>
</protein>
<organism evidence="1 2">
    <name type="scientific">Trifolium medium</name>
    <dbReference type="NCBI Taxonomy" id="97028"/>
    <lineage>
        <taxon>Eukaryota</taxon>
        <taxon>Viridiplantae</taxon>
        <taxon>Streptophyta</taxon>
        <taxon>Embryophyta</taxon>
        <taxon>Tracheophyta</taxon>
        <taxon>Spermatophyta</taxon>
        <taxon>Magnoliopsida</taxon>
        <taxon>eudicotyledons</taxon>
        <taxon>Gunneridae</taxon>
        <taxon>Pentapetalae</taxon>
        <taxon>rosids</taxon>
        <taxon>fabids</taxon>
        <taxon>Fabales</taxon>
        <taxon>Fabaceae</taxon>
        <taxon>Papilionoideae</taxon>
        <taxon>50 kb inversion clade</taxon>
        <taxon>NPAAA clade</taxon>
        <taxon>Hologalegina</taxon>
        <taxon>IRL clade</taxon>
        <taxon>Trifolieae</taxon>
        <taxon>Trifolium</taxon>
    </lineage>
</organism>